<keyword evidence="3 7" id="KW-0645">Protease</keyword>
<dbReference type="EC" id="3.4.19.12" evidence="8"/>
<accession>A0A9P7XP63</accession>
<dbReference type="CDD" id="cd09617">
    <property type="entry name" value="Peptidase_C12_UCH37_BAP1"/>
    <property type="match status" value="1"/>
</dbReference>
<feature type="compositionally biased region" description="Acidic residues" evidence="10">
    <location>
        <begin position="95"/>
        <end position="113"/>
    </location>
</feature>
<feature type="region of interest" description="Disordered" evidence="10">
    <location>
        <begin position="177"/>
        <end position="208"/>
    </location>
</feature>
<dbReference type="InterPro" id="IPR041507">
    <property type="entry name" value="UCH_C"/>
</dbReference>
<feature type="region of interest" description="Disordered" evidence="10">
    <location>
        <begin position="1121"/>
        <end position="1154"/>
    </location>
</feature>
<feature type="compositionally biased region" description="Basic and acidic residues" evidence="10">
    <location>
        <begin position="184"/>
        <end position="204"/>
    </location>
</feature>
<dbReference type="InterPro" id="IPR036959">
    <property type="entry name" value="Peptidase_C12_UCH_sf"/>
</dbReference>
<dbReference type="InterPro" id="IPR001578">
    <property type="entry name" value="Peptidase_C12_UCH"/>
</dbReference>
<keyword evidence="5 7" id="KW-0378">Hydrolase</keyword>
<reference evidence="12" key="1">
    <citation type="submission" date="2021-06" db="EMBL/GenBank/DDBJ databases">
        <title>Genome Sequence of Mortierella hyaline Strain SCG-10, a Cold-Adapted, Nitrate-Reducing Fungus Isolated from Soil in Minnesota, USA.</title>
        <authorList>
            <person name="Aldossari N."/>
        </authorList>
    </citation>
    <scope>NUCLEOTIDE SEQUENCE</scope>
    <source>
        <strain evidence="12">SCG-10</strain>
    </source>
</reference>
<feature type="compositionally biased region" description="Acidic residues" evidence="10">
    <location>
        <begin position="77"/>
        <end position="88"/>
    </location>
</feature>
<dbReference type="InterPro" id="IPR038765">
    <property type="entry name" value="Papain-like_cys_pep_sf"/>
</dbReference>
<name>A0A9P7XP63_9FUNG</name>
<dbReference type="Pfam" id="PF18031">
    <property type="entry name" value="UCH_C"/>
    <property type="match status" value="1"/>
</dbReference>
<evidence type="ECO:0000256" key="2">
    <source>
        <dbReference type="ARBA" id="ARBA00009326"/>
    </source>
</evidence>
<evidence type="ECO:0000256" key="7">
    <source>
        <dbReference type="PROSITE-ProRule" id="PRU01393"/>
    </source>
</evidence>
<comment type="catalytic activity">
    <reaction evidence="1 7 8">
        <text>Thiol-dependent hydrolysis of ester, thioester, amide, peptide and isopeptide bonds formed by the C-terminal Gly of ubiquitin (a 76-residue protein attached to proteins as an intracellular targeting signal).</text>
        <dbReference type="EC" id="3.4.19.12"/>
    </reaction>
</comment>
<proteinExistence type="inferred from homology"/>
<feature type="region of interest" description="Disordered" evidence="10">
    <location>
        <begin position="233"/>
        <end position="273"/>
    </location>
</feature>
<dbReference type="PANTHER" id="PTHR10589:SF16">
    <property type="entry name" value="UBIQUITIN CARBOXYL-TERMINAL HYDROLASE ISOZYME L5"/>
    <property type="match status" value="1"/>
</dbReference>
<dbReference type="SUPFAM" id="SSF54001">
    <property type="entry name" value="Cysteine proteinases"/>
    <property type="match status" value="1"/>
</dbReference>
<keyword evidence="13" id="KW-1185">Reference proteome</keyword>
<evidence type="ECO:0000313" key="12">
    <source>
        <dbReference type="EMBL" id="KAG9064890.1"/>
    </source>
</evidence>
<dbReference type="PANTHER" id="PTHR10589">
    <property type="entry name" value="UBIQUITIN CARBOXYL-TERMINAL HYDROLASE"/>
    <property type="match status" value="1"/>
</dbReference>
<evidence type="ECO:0000256" key="8">
    <source>
        <dbReference type="RuleBase" id="RU361215"/>
    </source>
</evidence>
<feature type="active site" description="Nucleophile" evidence="7">
    <location>
        <position position="896"/>
    </location>
</feature>
<dbReference type="EMBL" id="JAHRHY010000013">
    <property type="protein sequence ID" value="KAG9064890.1"/>
    <property type="molecule type" value="Genomic_DNA"/>
</dbReference>
<evidence type="ECO:0000256" key="5">
    <source>
        <dbReference type="ARBA" id="ARBA00022801"/>
    </source>
</evidence>
<dbReference type="AlphaFoldDB" id="A0A9P7XP63"/>
<feature type="region of interest" description="Disordered" evidence="10">
    <location>
        <begin position="666"/>
        <end position="745"/>
    </location>
</feature>
<feature type="site" description="Transition state stabilizer" evidence="7">
    <location>
        <position position="890"/>
    </location>
</feature>
<dbReference type="Gene3D" id="1.20.58.860">
    <property type="match status" value="1"/>
</dbReference>
<feature type="compositionally biased region" description="Low complexity" evidence="10">
    <location>
        <begin position="256"/>
        <end position="273"/>
    </location>
</feature>
<feature type="compositionally biased region" description="Polar residues" evidence="10">
    <location>
        <begin position="498"/>
        <end position="508"/>
    </location>
</feature>
<feature type="coiled-coil region" evidence="9">
    <location>
        <begin position="1029"/>
        <end position="1089"/>
    </location>
</feature>
<dbReference type="Gene3D" id="3.40.532.10">
    <property type="entry name" value="Peptidase C12, ubiquitin carboxyl-terminal hydrolase"/>
    <property type="match status" value="1"/>
</dbReference>
<feature type="active site" description="Proton donor" evidence="7">
    <location>
        <position position="972"/>
    </location>
</feature>
<evidence type="ECO:0000256" key="9">
    <source>
        <dbReference type="SAM" id="Coils"/>
    </source>
</evidence>
<dbReference type="OrthoDB" id="1924260at2759"/>
<feature type="domain" description="UCH catalytic" evidence="11">
    <location>
        <begin position="813"/>
        <end position="1033"/>
    </location>
</feature>
<evidence type="ECO:0000256" key="4">
    <source>
        <dbReference type="ARBA" id="ARBA00022786"/>
    </source>
</evidence>
<gene>
    <name evidence="12" type="primary">BAP1</name>
    <name evidence="12" type="ORF">KI688_003152</name>
</gene>
<evidence type="ECO:0000256" key="6">
    <source>
        <dbReference type="ARBA" id="ARBA00022807"/>
    </source>
</evidence>
<feature type="compositionally biased region" description="Low complexity" evidence="10">
    <location>
        <begin position="144"/>
        <end position="157"/>
    </location>
</feature>
<feature type="compositionally biased region" description="Low complexity" evidence="10">
    <location>
        <begin position="667"/>
        <end position="683"/>
    </location>
</feature>
<dbReference type="PROSITE" id="PS52048">
    <property type="entry name" value="UCH_DOMAIN"/>
    <property type="match status" value="1"/>
</dbReference>
<organism evidence="12 13">
    <name type="scientific">Linnemannia hyalina</name>
    <dbReference type="NCBI Taxonomy" id="64524"/>
    <lineage>
        <taxon>Eukaryota</taxon>
        <taxon>Fungi</taxon>
        <taxon>Fungi incertae sedis</taxon>
        <taxon>Mucoromycota</taxon>
        <taxon>Mortierellomycotina</taxon>
        <taxon>Mortierellomycetes</taxon>
        <taxon>Mortierellales</taxon>
        <taxon>Mortierellaceae</taxon>
        <taxon>Linnemannia</taxon>
    </lineage>
</organism>
<feature type="compositionally biased region" description="Basic and acidic residues" evidence="10">
    <location>
        <begin position="1121"/>
        <end position="1134"/>
    </location>
</feature>
<dbReference type="Pfam" id="PF01088">
    <property type="entry name" value="Peptidase_C12"/>
    <property type="match status" value="1"/>
</dbReference>
<keyword evidence="9" id="KW-0175">Coiled coil</keyword>
<dbReference type="PRINTS" id="PR00707">
    <property type="entry name" value="UBCTHYDRLASE"/>
</dbReference>
<dbReference type="FunFam" id="3.40.532.10:FF:000009">
    <property type="entry name" value="Ubiquitin carboxyl-terminal hydrolase"/>
    <property type="match status" value="1"/>
</dbReference>
<dbReference type="GO" id="GO:0006511">
    <property type="term" value="P:ubiquitin-dependent protein catabolic process"/>
    <property type="evidence" value="ECO:0007669"/>
    <property type="project" value="UniProtKB-UniRule"/>
</dbReference>
<sequence>MGTVAGSMPGAVGVGVGVGSSFSPFLGQQSPYGASLGRRGLSSSTLSLLSSHPSSPVPSPASGAFFSTETRNSFDIEAIDVSEGEGEQDVVASIDGDDESESSGSEEEGDDDLLSISGRYDSDSEDQEDSGIESSPISTYDPIPAASSVSSSAPSPSMMAGRLGLYGGVQLQTYSGDNLTRSQEIGRQDRSQDSLQSHDQRKDTVLVPDMHAVTLMTAPMDKDEERLLTVSAQDTDDNDNDAASVGSAPSPALSHSTPTYSAQSTTPSSPSLSSYPYPLDFQFTPDSRLPPALSTSSAAAVSFIPDTLDGASNTSDVLLNEPESTHLPLTPLEARIPASATNLNNHATPLSSLLEQKDEQDNNIEPHLIAEENLDTGTTVAPESTEAAYQNVEGLLDEGIFEDEEDSSYEALEVIDKAQNVNTQEALEAESHPDGYGSLPKYSTYPTTLTPTVQQQHDNIQDLSPSSSNSDAMVAELKEVRTILQDLHKRMDRLERSLQATSSSSESGPQKDKSSSPVTRRRGILSIIKVMATPRRGGLFRIARHVGSNELLRTGSNCGSSGGSGRHQGSTIDPGFDNVTATHGLQFAVPPVTRGLFAANHGTAVTGAQMYALNRTGVSPPITSSYDLSSGVNNGSGGSAIPDPGIVNITPPSNKIRIPVSAVKALPSSTSSPSGSSGQSSSSHVFKPTSATTGGSSRDRGVIRTTLSSTGTSASGGGDQVRRKSSPGKTTQQQQHQQQQPKDRQSFHATLIDLFARDKKALLCPKCHQEGNIHRDGISGSGMEPWRCIHAPATAPHSTQQHTLQEAMSDTGNWCLIESDPGVFTGLIKDIGVQGVQVEEIYSIDKETLEDLKPVHGLIFLFKWQGRDPASTTNQAPIEYENPDVFFAQQVITNACATQAILSILLNSRTIDLGEELTNFKAFVSDFPAEIKGHAISNSDVIRAVHNSFSRSDPFINEMSDPTSKEKEDLFHFIAYTPINGCLYELDGLQEGPRNHGPAPGDSWLEKVGPIIQERMARYEGGEIRFNLMAVVDDRIKVYQEKVAAHEEQLKALQEKEGPEAGAWLKGEIENLRGDIVKEEGKREKQARENKLRRHNFIPLIYEILKGLAQEEGRLEGLVEEGRTRAKAEAESTKQRKAASAAAGGGSEDVDMYE</sequence>
<evidence type="ECO:0000256" key="10">
    <source>
        <dbReference type="SAM" id="MobiDB-lite"/>
    </source>
</evidence>
<evidence type="ECO:0000259" key="11">
    <source>
        <dbReference type="PROSITE" id="PS52048"/>
    </source>
</evidence>
<feature type="region of interest" description="Disordered" evidence="10">
    <location>
        <begin position="496"/>
        <end position="520"/>
    </location>
</feature>
<dbReference type="Proteomes" id="UP000707451">
    <property type="component" value="Unassembled WGS sequence"/>
</dbReference>
<comment type="caution">
    <text evidence="12">The sequence shown here is derived from an EMBL/GenBank/DDBJ whole genome shotgun (WGS) entry which is preliminary data.</text>
</comment>
<feature type="region of interest" description="Disordered" evidence="10">
    <location>
        <begin position="33"/>
        <end position="162"/>
    </location>
</feature>
<dbReference type="GO" id="GO:0004843">
    <property type="term" value="F:cysteine-type deubiquitinase activity"/>
    <property type="evidence" value="ECO:0007669"/>
    <property type="project" value="UniProtKB-UniRule"/>
</dbReference>
<evidence type="ECO:0000313" key="13">
    <source>
        <dbReference type="Proteomes" id="UP000707451"/>
    </source>
</evidence>
<feature type="region of interest" description="Disordered" evidence="10">
    <location>
        <begin position="426"/>
        <end position="447"/>
    </location>
</feature>
<keyword evidence="6 7" id="KW-0788">Thiol protease</keyword>
<dbReference type="GO" id="GO:0016579">
    <property type="term" value="P:protein deubiquitination"/>
    <property type="evidence" value="ECO:0007669"/>
    <property type="project" value="TreeGrafter"/>
</dbReference>
<comment type="similarity">
    <text evidence="2 7 8">Belongs to the peptidase C12 family.</text>
</comment>
<protein>
    <recommendedName>
        <fullName evidence="8">Ubiquitin carboxyl-terminal hydrolase</fullName>
        <ecNumber evidence="8">3.4.19.12</ecNumber>
    </recommendedName>
</protein>
<keyword evidence="4 7" id="KW-0833">Ubl conjugation pathway</keyword>
<evidence type="ECO:0000256" key="1">
    <source>
        <dbReference type="ARBA" id="ARBA00000707"/>
    </source>
</evidence>
<evidence type="ECO:0000256" key="3">
    <source>
        <dbReference type="ARBA" id="ARBA00022670"/>
    </source>
</evidence>
<dbReference type="GO" id="GO:0005737">
    <property type="term" value="C:cytoplasm"/>
    <property type="evidence" value="ECO:0007669"/>
    <property type="project" value="TreeGrafter"/>
</dbReference>
<feature type="site" description="Important for enzyme activity" evidence="7">
    <location>
        <position position="987"/>
    </location>
</feature>
<feature type="compositionally biased region" description="Low complexity" evidence="10">
    <location>
        <begin position="33"/>
        <end position="54"/>
    </location>
</feature>